<keyword evidence="2" id="KW-1003">Cell membrane</keyword>
<keyword evidence="4 6" id="KW-1133">Transmembrane helix</keyword>
<protein>
    <submittedName>
        <fullName evidence="8">Putative MFS family arabinose efflux permease</fullName>
    </submittedName>
</protein>
<dbReference type="AlphaFoldDB" id="A0A3D9HY49"/>
<accession>A0A3D9HY49</accession>
<dbReference type="InterPro" id="IPR050189">
    <property type="entry name" value="MFS_Efflux_Transporters"/>
</dbReference>
<feature type="transmembrane region" description="Helical" evidence="6">
    <location>
        <begin position="355"/>
        <end position="376"/>
    </location>
</feature>
<evidence type="ECO:0000259" key="7">
    <source>
        <dbReference type="PROSITE" id="PS50850"/>
    </source>
</evidence>
<dbReference type="Pfam" id="PF07690">
    <property type="entry name" value="MFS_1"/>
    <property type="match status" value="1"/>
</dbReference>
<comment type="subcellular location">
    <subcellularLocation>
        <location evidence="1">Cell membrane</location>
        <topology evidence="1">Multi-pass membrane protein</topology>
    </subcellularLocation>
</comment>
<dbReference type="RefSeq" id="WP_181905205.1">
    <property type="nucleotide sequence ID" value="NZ_QRDW01000001.1"/>
</dbReference>
<dbReference type="GO" id="GO:0022857">
    <property type="term" value="F:transmembrane transporter activity"/>
    <property type="evidence" value="ECO:0007669"/>
    <property type="project" value="InterPro"/>
</dbReference>
<feature type="transmembrane region" description="Helical" evidence="6">
    <location>
        <begin position="131"/>
        <end position="153"/>
    </location>
</feature>
<name>A0A3D9HY49_9PROT</name>
<organism evidence="8 9">
    <name type="scientific">Aestuariispira insulae</name>
    <dbReference type="NCBI Taxonomy" id="1461337"/>
    <lineage>
        <taxon>Bacteria</taxon>
        <taxon>Pseudomonadati</taxon>
        <taxon>Pseudomonadota</taxon>
        <taxon>Alphaproteobacteria</taxon>
        <taxon>Rhodospirillales</taxon>
        <taxon>Kiloniellaceae</taxon>
        <taxon>Aestuariispira</taxon>
    </lineage>
</organism>
<dbReference type="InterPro" id="IPR011701">
    <property type="entry name" value="MFS"/>
</dbReference>
<feature type="transmembrane region" description="Helical" evidence="6">
    <location>
        <begin position="97"/>
        <end position="119"/>
    </location>
</feature>
<evidence type="ECO:0000313" key="9">
    <source>
        <dbReference type="Proteomes" id="UP000256845"/>
    </source>
</evidence>
<comment type="caution">
    <text evidence="8">The sequence shown here is derived from an EMBL/GenBank/DDBJ whole genome shotgun (WGS) entry which is preliminary data.</text>
</comment>
<dbReference type="Proteomes" id="UP000256845">
    <property type="component" value="Unassembled WGS sequence"/>
</dbReference>
<evidence type="ECO:0000256" key="6">
    <source>
        <dbReference type="SAM" id="Phobius"/>
    </source>
</evidence>
<dbReference type="PANTHER" id="PTHR43124:SF3">
    <property type="entry name" value="CHLORAMPHENICOL EFFLUX PUMP RV0191"/>
    <property type="match status" value="1"/>
</dbReference>
<feature type="transmembrane region" description="Helical" evidence="6">
    <location>
        <begin position="325"/>
        <end position="349"/>
    </location>
</feature>
<dbReference type="Gene3D" id="1.20.1250.20">
    <property type="entry name" value="MFS general substrate transporter like domains"/>
    <property type="match status" value="2"/>
</dbReference>
<dbReference type="GO" id="GO:0005886">
    <property type="term" value="C:plasma membrane"/>
    <property type="evidence" value="ECO:0007669"/>
    <property type="project" value="UniProtKB-SubCell"/>
</dbReference>
<keyword evidence="9" id="KW-1185">Reference proteome</keyword>
<feature type="transmembrane region" description="Helical" evidence="6">
    <location>
        <begin position="269"/>
        <end position="287"/>
    </location>
</feature>
<reference evidence="8 9" key="1">
    <citation type="submission" date="2018-07" db="EMBL/GenBank/DDBJ databases">
        <title>Genomic Encyclopedia of Type Strains, Phase III (KMG-III): the genomes of soil and plant-associated and newly described type strains.</title>
        <authorList>
            <person name="Whitman W."/>
        </authorList>
    </citation>
    <scope>NUCLEOTIDE SEQUENCE [LARGE SCALE GENOMIC DNA]</scope>
    <source>
        <strain evidence="8 9">CECT 8488</strain>
    </source>
</reference>
<dbReference type="InterPro" id="IPR020846">
    <property type="entry name" value="MFS_dom"/>
</dbReference>
<feature type="transmembrane region" description="Helical" evidence="6">
    <location>
        <begin position="293"/>
        <end position="313"/>
    </location>
</feature>
<dbReference type="InterPro" id="IPR036259">
    <property type="entry name" value="MFS_trans_sf"/>
</dbReference>
<feature type="transmembrane region" description="Helical" evidence="6">
    <location>
        <begin position="159"/>
        <end position="179"/>
    </location>
</feature>
<gene>
    <name evidence="8" type="ORF">DFP90_1011142</name>
</gene>
<keyword evidence="5 6" id="KW-0472">Membrane</keyword>
<dbReference type="EMBL" id="QRDW01000001">
    <property type="protein sequence ID" value="RED54339.1"/>
    <property type="molecule type" value="Genomic_DNA"/>
</dbReference>
<keyword evidence="3 6" id="KW-0812">Transmembrane</keyword>
<feature type="transmembrane region" description="Helical" evidence="6">
    <location>
        <begin position="43"/>
        <end position="61"/>
    </location>
</feature>
<dbReference type="SUPFAM" id="SSF103473">
    <property type="entry name" value="MFS general substrate transporter"/>
    <property type="match status" value="1"/>
</dbReference>
<evidence type="ECO:0000256" key="5">
    <source>
        <dbReference type="ARBA" id="ARBA00023136"/>
    </source>
</evidence>
<evidence type="ECO:0000256" key="4">
    <source>
        <dbReference type="ARBA" id="ARBA00022989"/>
    </source>
</evidence>
<feature type="transmembrane region" description="Helical" evidence="6">
    <location>
        <begin position="73"/>
        <end position="91"/>
    </location>
</feature>
<evidence type="ECO:0000256" key="1">
    <source>
        <dbReference type="ARBA" id="ARBA00004651"/>
    </source>
</evidence>
<proteinExistence type="predicted"/>
<dbReference type="PANTHER" id="PTHR43124">
    <property type="entry name" value="PURINE EFFLUX PUMP PBUE"/>
    <property type="match status" value="1"/>
</dbReference>
<feature type="transmembrane region" description="Helical" evidence="6">
    <location>
        <begin position="237"/>
        <end position="257"/>
    </location>
</feature>
<evidence type="ECO:0000313" key="8">
    <source>
        <dbReference type="EMBL" id="RED54339.1"/>
    </source>
</evidence>
<feature type="domain" description="Major facilitator superfamily (MFS) profile" evidence="7">
    <location>
        <begin position="1"/>
        <end position="377"/>
    </location>
</feature>
<evidence type="ECO:0000256" key="2">
    <source>
        <dbReference type="ARBA" id="ARBA00022475"/>
    </source>
</evidence>
<evidence type="ECO:0000256" key="3">
    <source>
        <dbReference type="ARBA" id="ARBA00022692"/>
    </source>
</evidence>
<feature type="transmembrane region" description="Helical" evidence="6">
    <location>
        <begin position="199"/>
        <end position="225"/>
    </location>
</feature>
<dbReference type="PROSITE" id="PS50850">
    <property type="entry name" value="MFS"/>
    <property type="match status" value="1"/>
</dbReference>
<sequence>MLSLRATTIILTASVGIIGANSLALGPIAPSIAADLGGSTSTTLYAAGGYGLGTALGALTLSPLIDRIGVQRALFGALIALASCFTASAVTPGISGLIIAQSLAGLAAGIGLPAIYAYAAEIAPKGQESKILGRVLVGWTLSLVAGVSLSSLLADLIHWRLVFGLLSILALLCGLIVFLSRPPKSERSDIGLQFPLRAFGLPGVPALLTICFFFMVTFYGTYAFIGDHIHHTLNLPLRAGGLIAITYGTGFALASLGDSLIDRHGTRSLMPWVMGMVTLTYALMAGFSGSFAALLILTALWGAANHFGLNLVVGSLSALHPSKRGIVLGLNSAVTYLAASAGAFAFGPLYETQGFAMLCGLATVLMVLPVLIGFALRLRPSIPSALNSAD</sequence>